<accession>A0A445F2M8</accession>
<gene>
    <name evidence="5" type="ORF">D0Y65_053587</name>
</gene>
<dbReference type="EMBL" id="QZWG01000020">
    <property type="protein sequence ID" value="RZB43034.1"/>
    <property type="molecule type" value="Genomic_DNA"/>
</dbReference>
<keyword evidence="2" id="KW-0677">Repeat</keyword>
<feature type="compositionally biased region" description="Basic and acidic residues" evidence="4">
    <location>
        <begin position="91"/>
        <end position="106"/>
    </location>
</feature>
<proteinExistence type="inferred from homology"/>
<evidence type="ECO:0000313" key="6">
    <source>
        <dbReference type="Proteomes" id="UP000289340"/>
    </source>
</evidence>
<dbReference type="Proteomes" id="UP000289340">
    <property type="component" value="Chromosome 20"/>
</dbReference>
<dbReference type="Pfam" id="PF13041">
    <property type="entry name" value="PPR_2"/>
    <property type="match status" value="1"/>
</dbReference>
<feature type="region of interest" description="Disordered" evidence="4">
    <location>
        <begin position="62"/>
        <end position="107"/>
    </location>
</feature>
<feature type="repeat" description="PPR" evidence="3">
    <location>
        <begin position="190"/>
        <end position="227"/>
    </location>
</feature>
<sequence length="289" mass="31794">MALFGRGTVAAIRRSALIFTSNSNKSLFRSHPFSAPISLNVSNSNAIHRHFSSTKKPVDTKVNFSLSDTDDEDNKENGTSKKAVPPPYDPFSKKPAVEDPSSDPKDLQQIFHNMRTGDGLFSHAVKMFDALSKEGLTHEALELFAQIKDKGHMPDVVAHTAVLEAYANAAQPKEALKVYMRMLASGVSPNAYTYAVLIKGLAAAADVKFVKEASKYVLEMMDKGMKPNVQTYACVFEGLVREEKLDEAARLLEQMKGKGFVPDEKAVREVLASKRGPVFRNVIDVLFGK</sequence>
<evidence type="ECO:0000256" key="2">
    <source>
        <dbReference type="ARBA" id="ARBA00022737"/>
    </source>
</evidence>
<organism evidence="5 6">
    <name type="scientific">Glycine soja</name>
    <name type="common">Wild soybean</name>
    <dbReference type="NCBI Taxonomy" id="3848"/>
    <lineage>
        <taxon>Eukaryota</taxon>
        <taxon>Viridiplantae</taxon>
        <taxon>Streptophyta</taxon>
        <taxon>Embryophyta</taxon>
        <taxon>Tracheophyta</taxon>
        <taxon>Spermatophyta</taxon>
        <taxon>Magnoliopsida</taxon>
        <taxon>eudicotyledons</taxon>
        <taxon>Gunneridae</taxon>
        <taxon>Pentapetalae</taxon>
        <taxon>rosids</taxon>
        <taxon>fabids</taxon>
        <taxon>Fabales</taxon>
        <taxon>Fabaceae</taxon>
        <taxon>Papilionoideae</taxon>
        <taxon>50 kb inversion clade</taxon>
        <taxon>NPAAA clade</taxon>
        <taxon>indigoferoid/millettioid clade</taxon>
        <taxon>Phaseoleae</taxon>
        <taxon>Glycine</taxon>
        <taxon>Glycine subgen. Soja</taxon>
    </lineage>
</organism>
<reference evidence="5 6" key="1">
    <citation type="submission" date="2018-09" db="EMBL/GenBank/DDBJ databases">
        <title>A high-quality reference genome of wild soybean provides a powerful tool to mine soybean genomes.</title>
        <authorList>
            <person name="Xie M."/>
            <person name="Chung C.Y.L."/>
            <person name="Li M.-W."/>
            <person name="Wong F.-L."/>
            <person name="Chan T.-F."/>
            <person name="Lam H.-M."/>
        </authorList>
    </citation>
    <scope>NUCLEOTIDE SEQUENCE [LARGE SCALE GENOMIC DNA]</scope>
    <source>
        <strain evidence="6">cv. W05</strain>
        <tissue evidence="5">Hypocotyl of etiolated seedlings</tissue>
    </source>
</reference>
<feature type="repeat" description="PPR" evidence="3">
    <location>
        <begin position="155"/>
        <end position="189"/>
    </location>
</feature>
<comment type="caution">
    <text evidence="5">The sequence shown here is derived from an EMBL/GenBank/DDBJ whole genome shotgun (WGS) entry which is preliminary data.</text>
</comment>
<comment type="similarity">
    <text evidence="1">Belongs to the PPR family. P subfamily.</text>
</comment>
<dbReference type="PANTHER" id="PTHR47941">
    <property type="entry name" value="PENTATRICOPEPTIDE REPEAT-CONTAINING PROTEIN 3, MITOCHONDRIAL"/>
    <property type="match status" value="1"/>
</dbReference>
<name>A0A445F2M8_GLYSO</name>
<evidence type="ECO:0000256" key="1">
    <source>
        <dbReference type="ARBA" id="ARBA00007626"/>
    </source>
</evidence>
<keyword evidence="6" id="KW-1185">Reference proteome</keyword>
<evidence type="ECO:0000313" key="5">
    <source>
        <dbReference type="EMBL" id="RZB43034.1"/>
    </source>
</evidence>
<dbReference type="PROSITE" id="PS51375">
    <property type="entry name" value="PPR"/>
    <property type="match status" value="3"/>
</dbReference>
<evidence type="ECO:0000256" key="3">
    <source>
        <dbReference type="PROSITE-ProRule" id="PRU00708"/>
    </source>
</evidence>
<dbReference type="Gramene" id="XM_028366274.1">
    <property type="protein sequence ID" value="XP_028222075.1"/>
    <property type="gene ID" value="LOC114403356"/>
</dbReference>
<protein>
    <submittedName>
        <fullName evidence="5">Pentatricopeptide repeat-containing protein</fullName>
    </submittedName>
</protein>
<feature type="repeat" description="PPR" evidence="3">
    <location>
        <begin position="228"/>
        <end position="262"/>
    </location>
</feature>
<dbReference type="Pfam" id="PF01535">
    <property type="entry name" value="PPR"/>
    <property type="match status" value="1"/>
</dbReference>
<dbReference type="SMR" id="A0A445F2M8"/>
<dbReference type="AlphaFoldDB" id="A0A445F2M8"/>
<dbReference type="NCBIfam" id="TIGR00756">
    <property type="entry name" value="PPR"/>
    <property type="match status" value="3"/>
</dbReference>
<dbReference type="Gene3D" id="1.25.40.10">
    <property type="entry name" value="Tetratricopeptide repeat domain"/>
    <property type="match status" value="2"/>
</dbReference>
<dbReference type="InterPro" id="IPR002885">
    <property type="entry name" value="PPR_rpt"/>
</dbReference>
<dbReference type="InterPro" id="IPR011990">
    <property type="entry name" value="TPR-like_helical_dom_sf"/>
</dbReference>
<evidence type="ECO:0000256" key="4">
    <source>
        <dbReference type="SAM" id="MobiDB-lite"/>
    </source>
</evidence>
<dbReference type="Pfam" id="PF12854">
    <property type="entry name" value="PPR_1"/>
    <property type="match status" value="1"/>
</dbReference>